<feature type="domain" description="Acyl-CoA dehydrogenase/oxidase C-terminal" evidence="7">
    <location>
        <begin position="242"/>
        <end position="388"/>
    </location>
</feature>
<dbReference type="InterPro" id="IPR050741">
    <property type="entry name" value="Acyl-CoA_dehydrogenase"/>
</dbReference>
<evidence type="ECO:0000256" key="3">
    <source>
        <dbReference type="ARBA" id="ARBA00011738"/>
    </source>
</evidence>
<keyword evidence="4" id="KW-0285">Flavoprotein</keyword>
<accession>A0A381Q802</accession>
<dbReference type="GO" id="GO:0050660">
    <property type="term" value="F:flavin adenine dinucleotide binding"/>
    <property type="evidence" value="ECO:0007669"/>
    <property type="project" value="InterPro"/>
</dbReference>
<feature type="domain" description="Acyl-CoA oxidase/dehydrogenase middle" evidence="8">
    <location>
        <begin position="132"/>
        <end position="228"/>
    </location>
</feature>
<dbReference type="AlphaFoldDB" id="A0A381Q802"/>
<keyword evidence="6" id="KW-0560">Oxidoreductase</keyword>
<dbReference type="GO" id="GO:0005737">
    <property type="term" value="C:cytoplasm"/>
    <property type="evidence" value="ECO:0007669"/>
    <property type="project" value="TreeGrafter"/>
</dbReference>
<evidence type="ECO:0000256" key="6">
    <source>
        <dbReference type="ARBA" id="ARBA00023002"/>
    </source>
</evidence>
<feature type="domain" description="Acyl-CoA dehydrogenase/oxidase N-terminal" evidence="9">
    <location>
        <begin position="9"/>
        <end position="127"/>
    </location>
</feature>
<dbReference type="InterPro" id="IPR046373">
    <property type="entry name" value="Acyl-CoA_Oxase/DH_mid-dom_sf"/>
</dbReference>
<dbReference type="InterPro" id="IPR009100">
    <property type="entry name" value="AcylCoA_DH/oxidase_NM_dom_sf"/>
</dbReference>
<evidence type="ECO:0000256" key="1">
    <source>
        <dbReference type="ARBA" id="ARBA00001974"/>
    </source>
</evidence>
<dbReference type="Gene3D" id="2.40.110.10">
    <property type="entry name" value="Butyryl-CoA Dehydrogenase, subunit A, domain 2"/>
    <property type="match status" value="1"/>
</dbReference>
<evidence type="ECO:0000256" key="5">
    <source>
        <dbReference type="ARBA" id="ARBA00022827"/>
    </source>
</evidence>
<evidence type="ECO:0000256" key="4">
    <source>
        <dbReference type="ARBA" id="ARBA00022630"/>
    </source>
</evidence>
<evidence type="ECO:0000259" key="9">
    <source>
        <dbReference type="Pfam" id="PF02771"/>
    </source>
</evidence>
<dbReference type="SUPFAM" id="SSF56645">
    <property type="entry name" value="Acyl-CoA dehydrogenase NM domain-like"/>
    <property type="match status" value="1"/>
</dbReference>
<dbReference type="InterPro" id="IPR037069">
    <property type="entry name" value="AcylCoA_DH/ox_N_sf"/>
</dbReference>
<evidence type="ECO:0000259" key="7">
    <source>
        <dbReference type="Pfam" id="PF00441"/>
    </source>
</evidence>
<dbReference type="Pfam" id="PF02770">
    <property type="entry name" value="Acyl-CoA_dh_M"/>
    <property type="match status" value="1"/>
</dbReference>
<protein>
    <recommendedName>
        <fullName evidence="11">Acyl-CoA dehydrogenase</fullName>
    </recommendedName>
</protein>
<organism evidence="10">
    <name type="scientific">marine metagenome</name>
    <dbReference type="NCBI Taxonomy" id="408172"/>
    <lineage>
        <taxon>unclassified sequences</taxon>
        <taxon>metagenomes</taxon>
        <taxon>ecological metagenomes</taxon>
    </lineage>
</organism>
<dbReference type="Pfam" id="PF02771">
    <property type="entry name" value="Acyl-CoA_dh_N"/>
    <property type="match status" value="1"/>
</dbReference>
<dbReference type="InterPro" id="IPR009075">
    <property type="entry name" value="AcylCo_DH/oxidase_C"/>
</dbReference>
<comment type="similarity">
    <text evidence="2">Belongs to the acyl-CoA dehydrogenase family.</text>
</comment>
<evidence type="ECO:0000313" key="10">
    <source>
        <dbReference type="EMBL" id="SUZ74177.1"/>
    </source>
</evidence>
<evidence type="ECO:0008006" key="11">
    <source>
        <dbReference type="Google" id="ProtNLM"/>
    </source>
</evidence>
<dbReference type="GO" id="GO:0003995">
    <property type="term" value="F:acyl-CoA dehydrogenase activity"/>
    <property type="evidence" value="ECO:0007669"/>
    <property type="project" value="TreeGrafter"/>
</dbReference>
<name>A0A381Q802_9ZZZZ</name>
<sequence>MAIDFTFPEEVEDARLLVKKFMQETVQPKMTELRDSKASGDTWRIAIKELRDTARQLGLWNPHMPEEWGGMGLGITAVAAMSAEAVKTPYGPYLINCQAPDEGNMHTMLHFATEEQKEKWLRPLCEGTARSCFSMTEPEVAGSDPTQIQTSAVKQGDEWVINGHKWFTSGARGADFAIVIAKTDPDAEIAQARNSAFIVPTNTPGFEIVRDVETMGGGGGHPELRYNDVRVPQENMLGEQGGGHKLGQVRLGPARLAHCMRWIGQIEQALEMLVDRAQKRYSHGSVLSEKQGIQWMMAESALELYSSKLMVLHAAYKIENEMDFRAEVSMAKHHVANTLWKTVDRALQVHGALGYSNDSPLANMLINARWARIADGSDEVHLMRIADMVIRSYNETGSVNHAVGDLPL</sequence>
<dbReference type="FunFam" id="2.40.110.10:FF:000002">
    <property type="entry name" value="Acyl-CoA dehydrogenase fadE12"/>
    <property type="match status" value="1"/>
</dbReference>
<dbReference type="Gene3D" id="1.20.140.10">
    <property type="entry name" value="Butyryl-CoA Dehydrogenase, subunit A, domain 3"/>
    <property type="match status" value="1"/>
</dbReference>
<keyword evidence="5" id="KW-0274">FAD</keyword>
<dbReference type="SUPFAM" id="SSF47203">
    <property type="entry name" value="Acyl-CoA dehydrogenase C-terminal domain-like"/>
    <property type="match status" value="1"/>
</dbReference>
<comment type="subunit">
    <text evidence="3">Homodimer.</text>
</comment>
<dbReference type="InterPro" id="IPR006091">
    <property type="entry name" value="Acyl-CoA_Oxase/DH_mid-dom"/>
</dbReference>
<gene>
    <name evidence="10" type="ORF">METZ01_LOCUS27031</name>
</gene>
<evidence type="ECO:0000259" key="8">
    <source>
        <dbReference type="Pfam" id="PF02770"/>
    </source>
</evidence>
<proteinExistence type="inferred from homology"/>
<evidence type="ECO:0000256" key="2">
    <source>
        <dbReference type="ARBA" id="ARBA00009347"/>
    </source>
</evidence>
<dbReference type="EMBL" id="UINC01001203">
    <property type="protein sequence ID" value="SUZ74177.1"/>
    <property type="molecule type" value="Genomic_DNA"/>
</dbReference>
<comment type="cofactor">
    <cofactor evidence="1">
        <name>FAD</name>
        <dbReference type="ChEBI" id="CHEBI:57692"/>
    </cofactor>
</comment>
<dbReference type="Pfam" id="PF00441">
    <property type="entry name" value="Acyl-CoA_dh_1"/>
    <property type="match status" value="1"/>
</dbReference>
<dbReference type="PANTHER" id="PTHR48083">
    <property type="entry name" value="MEDIUM-CHAIN SPECIFIC ACYL-COA DEHYDROGENASE, MITOCHONDRIAL-RELATED"/>
    <property type="match status" value="1"/>
</dbReference>
<dbReference type="InterPro" id="IPR036250">
    <property type="entry name" value="AcylCo_DH-like_C"/>
</dbReference>
<dbReference type="InterPro" id="IPR013786">
    <property type="entry name" value="AcylCoA_DH/ox_N"/>
</dbReference>
<dbReference type="PANTHER" id="PTHR48083:SF13">
    <property type="entry name" value="ACYL-COA DEHYDROGENASE FAMILY MEMBER 11"/>
    <property type="match status" value="1"/>
</dbReference>
<dbReference type="GO" id="GO:0033539">
    <property type="term" value="P:fatty acid beta-oxidation using acyl-CoA dehydrogenase"/>
    <property type="evidence" value="ECO:0007669"/>
    <property type="project" value="TreeGrafter"/>
</dbReference>
<dbReference type="Gene3D" id="1.10.540.10">
    <property type="entry name" value="Acyl-CoA dehydrogenase/oxidase, N-terminal domain"/>
    <property type="match status" value="1"/>
</dbReference>
<reference evidence="10" key="1">
    <citation type="submission" date="2018-05" db="EMBL/GenBank/DDBJ databases">
        <authorList>
            <person name="Lanie J.A."/>
            <person name="Ng W.-L."/>
            <person name="Kazmierczak K.M."/>
            <person name="Andrzejewski T.M."/>
            <person name="Davidsen T.M."/>
            <person name="Wayne K.J."/>
            <person name="Tettelin H."/>
            <person name="Glass J.I."/>
            <person name="Rusch D."/>
            <person name="Podicherti R."/>
            <person name="Tsui H.-C.T."/>
            <person name="Winkler M.E."/>
        </authorList>
    </citation>
    <scope>NUCLEOTIDE SEQUENCE</scope>
</reference>